<feature type="region of interest" description="Disordered" evidence="1">
    <location>
        <begin position="131"/>
        <end position="156"/>
    </location>
</feature>
<dbReference type="InterPro" id="IPR011009">
    <property type="entry name" value="Kinase-like_dom_sf"/>
</dbReference>
<dbReference type="CDD" id="cd14011">
    <property type="entry name" value="PK_SCY1_like"/>
    <property type="match status" value="1"/>
</dbReference>
<evidence type="ECO:0000313" key="4">
    <source>
        <dbReference type="Proteomes" id="UP001302321"/>
    </source>
</evidence>
<reference evidence="3" key="2">
    <citation type="submission" date="2023-05" db="EMBL/GenBank/DDBJ databases">
        <authorList>
            <consortium name="Lawrence Berkeley National Laboratory"/>
            <person name="Steindorff A."/>
            <person name="Hensen N."/>
            <person name="Bonometti L."/>
            <person name="Westerberg I."/>
            <person name="Brannstrom I.O."/>
            <person name="Guillou S."/>
            <person name="Cros-Aarteil S."/>
            <person name="Calhoun S."/>
            <person name="Haridas S."/>
            <person name="Kuo A."/>
            <person name="Mondo S."/>
            <person name="Pangilinan J."/>
            <person name="Riley R."/>
            <person name="Labutti K."/>
            <person name="Andreopoulos B."/>
            <person name="Lipzen A."/>
            <person name="Chen C."/>
            <person name="Yanf M."/>
            <person name="Daum C."/>
            <person name="Ng V."/>
            <person name="Clum A."/>
            <person name="Ohm R."/>
            <person name="Martin F."/>
            <person name="Silar P."/>
            <person name="Natvig D."/>
            <person name="Lalanne C."/>
            <person name="Gautier V."/>
            <person name="Ament-Velasquez S.L."/>
            <person name="Kruys A."/>
            <person name="Hutchinson M.I."/>
            <person name="Powell A.J."/>
            <person name="Barry K."/>
            <person name="Miller A.N."/>
            <person name="Grigoriev I.V."/>
            <person name="Debuchy R."/>
            <person name="Gladieux P."/>
            <person name="Thoren M.H."/>
            <person name="Johannesson H."/>
        </authorList>
    </citation>
    <scope>NUCLEOTIDE SEQUENCE</scope>
    <source>
        <strain evidence="3">CBS 892.96</strain>
    </source>
</reference>
<dbReference type="InterPro" id="IPR011989">
    <property type="entry name" value="ARM-like"/>
</dbReference>
<feature type="region of interest" description="Disordered" evidence="1">
    <location>
        <begin position="784"/>
        <end position="977"/>
    </location>
</feature>
<feature type="compositionally biased region" description="Low complexity" evidence="1">
    <location>
        <begin position="887"/>
        <end position="898"/>
    </location>
</feature>
<dbReference type="PROSITE" id="PS50011">
    <property type="entry name" value="PROTEIN_KINASE_DOM"/>
    <property type="match status" value="1"/>
</dbReference>
<keyword evidence="3" id="KW-0808">Transferase</keyword>
<dbReference type="PANTHER" id="PTHR12984:SF6">
    <property type="entry name" value="SCY1-LIKE PROTEIN 2"/>
    <property type="match status" value="1"/>
</dbReference>
<dbReference type="GO" id="GO:0005524">
    <property type="term" value="F:ATP binding"/>
    <property type="evidence" value="ECO:0007669"/>
    <property type="project" value="InterPro"/>
</dbReference>
<evidence type="ECO:0000256" key="1">
    <source>
        <dbReference type="SAM" id="MobiDB-lite"/>
    </source>
</evidence>
<evidence type="ECO:0000259" key="2">
    <source>
        <dbReference type="PROSITE" id="PS50011"/>
    </source>
</evidence>
<name>A0AAN6W6Q9_9PEZI</name>
<dbReference type="Gene3D" id="1.10.510.10">
    <property type="entry name" value="Transferase(Phosphotransferase) domain 1"/>
    <property type="match status" value="1"/>
</dbReference>
<dbReference type="Gene3D" id="1.25.10.10">
    <property type="entry name" value="Leucine-rich Repeat Variant"/>
    <property type="match status" value="1"/>
</dbReference>
<feature type="domain" description="Protein kinase" evidence="2">
    <location>
        <begin position="34"/>
        <end position="351"/>
    </location>
</feature>
<protein>
    <submittedName>
        <fullName evidence="3">Kinase-like domain-containing protein</fullName>
    </submittedName>
</protein>
<reference evidence="3" key="1">
    <citation type="journal article" date="2023" name="Mol. Phylogenet. Evol.">
        <title>Genome-scale phylogeny and comparative genomics of the fungal order Sordariales.</title>
        <authorList>
            <person name="Hensen N."/>
            <person name="Bonometti L."/>
            <person name="Westerberg I."/>
            <person name="Brannstrom I.O."/>
            <person name="Guillou S."/>
            <person name="Cros-Aarteil S."/>
            <person name="Calhoun S."/>
            <person name="Haridas S."/>
            <person name="Kuo A."/>
            <person name="Mondo S."/>
            <person name="Pangilinan J."/>
            <person name="Riley R."/>
            <person name="LaButti K."/>
            <person name="Andreopoulos B."/>
            <person name="Lipzen A."/>
            <person name="Chen C."/>
            <person name="Yan M."/>
            <person name="Daum C."/>
            <person name="Ng V."/>
            <person name="Clum A."/>
            <person name="Steindorff A."/>
            <person name="Ohm R.A."/>
            <person name="Martin F."/>
            <person name="Silar P."/>
            <person name="Natvig D.O."/>
            <person name="Lalanne C."/>
            <person name="Gautier V."/>
            <person name="Ament-Velasquez S.L."/>
            <person name="Kruys A."/>
            <person name="Hutchinson M.I."/>
            <person name="Powell A.J."/>
            <person name="Barry K."/>
            <person name="Miller A.N."/>
            <person name="Grigoriev I.V."/>
            <person name="Debuchy R."/>
            <person name="Gladieux P."/>
            <person name="Hiltunen Thoren M."/>
            <person name="Johannesson H."/>
        </authorList>
    </citation>
    <scope>NUCLEOTIDE SEQUENCE</scope>
    <source>
        <strain evidence="3">CBS 892.96</strain>
    </source>
</reference>
<proteinExistence type="predicted"/>
<dbReference type="Gene3D" id="3.30.200.20">
    <property type="entry name" value="Phosphorylase Kinase, domain 1"/>
    <property type="match status" value="1"/>
</dbReference>
<feature type="compositionally biased region" description="Low complexity" evidence="1">
    <location>
        <begin position="905"/>
        <end position="921"/>
    </location>
</feature>
<keyword evidence="4" id="KW-1185">Reference proteome</keyword>
<dbReference type="Pfam" id="PF00069">
    <property type="entry name" value="Pkinase"/>
    <property type="match status" value="1"/>
</dbReference>
<dbReference type="SUPFAM" id="SSF56112">
    <property type="entry name" value="Protein kinase-like (PK-like)"/>
    <property type="match status" value="1"/>
</dbReference>
<dbReference type="PANTHER" id="PTHR12984">
    <property type="entry name" value="SCY1-RELATED S/T PROTEIN KINASE-LIKE"/>
    <property type="match status" value="1"/>
</dbReference>
<organism evidence="3 4">
    <name type="scientific">Triangularia setosa</name>
    <dbReference type="NCBI Taxonomy" id="2587417"/>
    <lineage>
        <taxon>Eukaryota</taxon>
        <taxon>Fungi</taxon>
        <taxon>Dikarya</taxon>
        <taxon>Ascomycota</taxon>
        <taxon>Pezizomycotina</taxon>
        <taxon>Sordariomycetes</taxon>
        <taxon>Sordariomycetidae</taxon>
        <taxon>Sordariales</taxon>
        <taxon>Podosporaceae</taxon>
        <taxon>Triangularia</taxon>
    </lineage>
</organism>
<feature type="compositionally biased region" description="Polar residues" evidence="1">
    <location>
        <begin position="784"/>
        <end position="848"/>
    </location>
</feature>
<gene>
    <name evidence="3" type="ORF">QBC36DRAFT_238893</name>
</gene>
<dbReference type="SMART" id="SM00220">
    <property type="entry name" value="S_TKc"/>
    <property type="match status" value="1"/>
</dbReference>
<accession>A0AAN6W6Q9</accession>
<dbReference type="Proteomes" id="UP001302321">
    <property type="component" value="Unassembled WGS sequence"/>
</dbReference>
<dbReference type="EMBL" id="MU866197">
    <property type="protein sequence ID" value="KAK4176434.1"/>
    <property type="molecule type" value="Genomic_DNA"/>
</dbReference>
<feature type="compositionally biased region" description="Low complexity" evidence="1">
    <location>
        <begin position="935"/>
        <end position="968"/>
    </location>
</feature>
<dbReference type="InterPro" id="IPR000719">
    <property type="entry name" value="Prot_kinase_dom"/>
</dbReference>
<dbReference type="GO" id="GO:0004672">
    <property type="term" value="F:protein kinase activity"/>
    <property type="evidence" value="ECO:0007669"/>
    <property type="project" value="InterPro"/>
</dbReference>
<dbReference type="SUPFAM" id="SSF48371">
    <property type="entry name" value="ARM repeat"/>
    <property type="match status" value="1"/>
</dbReference>
<dbReference type="InterPro" id="IPR016024">
    <property type="entry name" value="ARM-type_fold"/>
</dbReference>
<comment type="caution">
    <text evidence="3">The sequence shown here is derived from an EMBL/GenBank/DDBJ whole genome shotgun (WGS) entry which is preliminary data.</text>
</comment>
<keyword evidence="3" id="KW-0418">Kinase</keyword>
<feature type="compositionally biased region" description="Low complexity" evidence="1">
    <location>
        <begin position="726"/>
        <end position="735"/>
    </location>
</feature>
<feature type="compositionally biased region" description="Low complexity" evidence="1">
    <location>
        <begin position="745"/>
        <end position="757"/>
    </location>
</feature>
<dbReference type="InterPro" id="IPR051177">
    <property type="entry name" value="CIK-Related_Protein"/>
</dbReference>
<dbReference type="AlphaFoldDB" id="A0AAN6W6Q9"/>
<feature type="compositionally biased region" description="Low complexity" evidence="1">
    <location>
        <begin position="849"/>
        <end position="879"/>
    </location>
</feature>
<feature type="region of interest" description="Disordered" evidence="1">
    <location>
        <begin position="710"/>
        <end position="764"/>
    </location>
</feature>
<sequence length="977" mass="105381">MFVNALKSIGASSNINSNYQISSTLTATAGPWKIYSAKRKATGKEYSVFVFDKKTLDTGNNGLGGRHSAMAHKRVMEEVVERLKKEASSLARLRHPGVLELVEPVEETRGGGLQFVAEPVTASLSGLLQEKDDQERGGGFGGRSSRYVTEDANGTRRRRELEIDELEIQKGLLQVSKALEFLHDNAGLVHGNLTPDAILINAKSDWKLSGLSFCSPPEPSTIPTTIQPIILGEVLNPDPRLPKTVQLNLDYTSPDFVLDNNLTTFADMFSLGLLCIALYNSPHRSPIECNTSLSAYKRVFQSSQSVPTATNNYLSSRPLPKELAQHVLPRLLTRRPAQRMTAKEFQESEYFNNVLISTIRFLEGFPAKTPNEKQQFLRGLIKVLPNFPKSVMEKKLLPALLEELKDKELISLILHNAFKIVGLLPAGRRAFNDKVRPKLKEIFVTNAKQPQEKDANRDAGLMIVIEQLSVISSNCNGKEFKEDILPIFYTALESPTPSLINAALTSLPVILPVLDFSTIKGELFPVIATIFSKTNSLAIKVRGLEAFVTLCGGSNDNSDDGLDGLATEQKKATSSTALDKFTMQEKIIPLVKAIKTREPAVMMAALNVLKVVGRVADGDFVALEMLPLLWSMSLNPQLNLREFQAFMGLVKSLSNRVEDEQTKKLQELTGGAVTSPGLQDDFMSFGSIAGSSLEANGTSETDFEALVKGRTSTTTSAMDSGWETKPSVASSSPSVRNSTPTATFSWSTPPVTSPTTSHLKAQTGGFRTVTPDLTAIQPMAPTTTQFSQPLQPQSNPMSHQPQSTSLNWSTTSSAMTPSNIWATPSANPQPAGNPWTSSTTQPSSNVWASQPSTSTFSSLSLNQQQQQQRPQSTTSSSFALPPPPGAPSATSGTSGFSLPRPPGSSPTSGSGGTSSLASLGTNKAGTGMGTGLGMGMNNTAGTMSMNSMMGNMRGMGQQQKPAQQQPKGGLDKYESLL</sequence>
<evidence type="ECO:0000313" key="3">
    <source>
        <dbReference type="EMBL" id="KAK4176434.1"/>
    </source>
</evidence>